<protein>
    <submittedName>
        <fullName evidence="1">Head-tail adaptor</fullName>
    </submittedName>
</protein>
<reference evidence="1 2" key="1">
    <citation type="submission" date="2017-01" db="EMBL/GenBank/DDBJ databases">
        <authorList>
            <person name="Varghese N."/>
            <person name="Submissions S."/>
        </authorList>
    </citation>
    <scope>NUCLEOTIDE SEQUENCE [LARGE SCALE GENOMIC DNA]</scope>
    <source>
        <strain evidence="1 2">ATCC 700171</strain>
    </source>
</reference>
<dbReference type="RefSeq" id="WP_149766681.1">
    <property type="nucleotide sequence ID" value="NZ_FTMK01000031.1"/>
</dbReference>
<evidence type="ECO:0000313" key="2">
    <source>
        <dbReference type="Proteomes" id="UP000323956"/>
    </source>
</evidence>
<organism evidence="1 2">
    <name type="scientific">Paracoccus thiocyanatus</name>
    <dbReference type="NCBI Taxonomy" id="34006"/>
    <lineage>
        <taxon>Bacteria</taxon>
        <taxon>Pseudomonadati</taxon>
        <taxon>Pseudomonadota</taxon>
        <taxon>Alphaproteobacteria</taxon>
        <taxon>Rhodobacterales</taxon>
        <taxon>Paracoccaceae</taxon>
        <taxon>Paracoccus</taxon>
    </lineage>
</organism>
<dbReference type="Proteomes" id="UP000323956">
    <property type="component" value="Unassembled WGS sequence"/>
</dbReference>
<dbReference type="OrthoDB" id="7998779at2"/>
<accession>A0A1N6Z6N6</accession>
<name>A0A1N6Z6N6_9RHOB</name>
<dbReference type="InterPro" id="IPR038666">
    <property type="entry name" value="SSP1_head-tail_sf"/>
</dbReference>
<gene>
    <name evidence="1" type="ORF">SAMN05421641_13123</name>
</gene>
<dbReference type="Pfam" id="PF05521">
    <property type="entry name" value="Phage_HCP"/>
    <property type="match status" value="1"/>
</dbReference>
<dbReference type="InterPro" id="IPR008767">
    <property type="entry name" value="Phage_SPP1_head-tail_adaptor"/>
</dbReference>
<dbReference type="EMBL" id="FTMK01000031">
    <property type="protein sequence ID" value="SIR22457.1"/>
    <property type="molecule type" value="Genomic_DNA"/>
</dbReference>
<dbReference type="AlphaFoldDB" id="A0A1N6Z6N6"/>
<proteinExistence type="predicted"/>
<sequence length="104" mass="11888">MQASDLTSRARFYEPYEAVDEDGQVVQDWLLRFACAAHVRYLRGSEAVMQARLQSKAPAVVTIRDSADARQVTSEWWVHVDGRMFELREDPRPEGMMLAMLAEA</sequence>
<evidence type="ECO:0000313" key="1">
    <source>
        <dbReference type="EMBL" id="SIR22457.1"/>
    </source>
</evidence>
<dbReference type="Gene3D" id="2.40.10.270">
    <property type="entry name" value="Bacteriophage SPP1 head-tail adaptor protein"/>
    <property type="match status" value="1"/>
</dbReference>